<evidence type="ECO:0000313" key="2">
    <source>
        <dbReference type="EMBL" id="RRT40315.1"/>
    </source>
</evidence>
<protein>
    <submittedName>
        <fullName evidence="2">Uncharacterized protein</fullName>
    </submittedName>
</protein>
<proteinExistence type="predicted"/>
<name>A0A426XLJ6_ENSVE</name>
<feature type="compositionally biased region" description="Polar residues" evidence="1">
    <location>
        <begin position="27"/>
        <end position="36"/>
    </location>
</feature>
<gene>
    <name evidence="2" type="ORF">B296_00041596</name>
</gene>
<reference evidence="2 3" key="1">
    <citation type="journal article" date="2014" name="Agronomy (Basel)">
        <title>A Draft Genome Sequence for Ensete ventricosum, the Drought-Tolerant Tree Against Hunger.</title>
        <authorList>
            <person name="Harrison J."/>
            <person name="Moore K.A."/>
            <person name="Paszkiewicz K."/>
            <person name="Jones T."/>
            <person name="Grant M."/>
            <person name="Ambacheew D."/>
            <person name="Muzemil S."/>
            <person name="Studholme D.J."/>
        </authorList>
    </citation>
    <scope>NUCLEOTIDE SEQUENCE [LARGE SCALE GENOMIC DNA]</scope>
</reference>
<feature type="region of interest" description="Disordered" evidence="1">
    <location>
        <begin position="78"/>
        <end position="119"/>
    </location>
</feature>
<dbReference type="AlphaFoldDB" id="A0A426XLJ6"/>
<comment type="caution">
    <text evidence="2">The sequence shown here is derived from an EMBL/GenBank/DDBJ whole genome shotgun (WGS) entry which is preliminary data.</text>
</comment>
<accession>A0A426XLJ6</accession>
<organism evidence="2 3">
    <name type="scientific">Ensete ventricosum</name>
    <name type="common">Abyssinian banana</name>
    <name type="synonym">Musa ensete</name>
    <dbReference type="NCBI Taxonomy" id="4639"/>
    <lineage>
        <taxon>Eukaryota</taxon>
        <taxon>Viridiplantae</taxon>
        <taxon>Streptophyta</taxon>
        <taxon>Embryophyta</taxon>
        <taxon>Tracheophyta</taxon>
        <taxon>Spermatophyta</taxon>
        <taxon>Magnoliopsida</taxon>
        <taxon>Liliopsida</taxon>
        <taxon>Zingiberales</taxon>
        <taxon>Musaceae</taxon>
        <taxon>Ensete</taxon>
    </lineage>
</organism>
<sequence>MSPGRRCSKKHPGKAPRPSVEAAIENLNASVSQPPNRSRDVIRLPPEPDVVSSNSTNSVREQLRQVNQRIDEVQRDFVGVQGGGRRDHQRRIPICPRDSGQTNSLQFPTTGSGALQREH</sequence>
<dbReference type="Proteomes" id="UP000287651">
    <property type="component" value="Unassembled WGS sequence"/>
</dbReference>
<dbReference type="EMBL" id="AMZH03019469">
    <property type="protein sequence ID" value="RRT40315.1"/>
    <property type="molecule type" value="Genomic_DNA"/>
</dbReference>
<feature type="compositionally biased region" description="Polar residues" evidence="1">
    <location>
        <begin position="99"/>
        <end position="113"/>
    </location>
</feature>
<evidence type="ECO:0000313" key="3">
    <source>
        <dbReference type="Proteomes" id="UP000287651"/>
    </source>
</evidence>
<feature type="region of interest" description="Disordered" evidence="1">
    <location>
        <begin position="24"/>
        <end position="58"/>
    </location>
</feature>
<evidence type="ECO:0000256" key="1">
    <source>
        <dbReference type="SAM" id="MobiDB-lite"/>
    </source>
</evidence>